<keyword evidence="7" id="KW-1185">Reference proteome</keyword>
<dbReference type="GO" id="GO:0003677">
    <property type="term" value="F:DNA binding"/>
    <property type="evidence" value="ECO:0007669"/>
    <property type="project" value="UniProtKB-KW"/>
</dbReference>
<dbReference type="GO" id="GO:0003700">
    <property type="term" value="F:DNA-binding transcription factor activity"/>
    <property type="evidence" value="ECO:0007669"/>
    <property type="project" value="InterPro"/>
</dbReference>
<gene>
    <name evidence="6" type="ORF">X474_18125</name>
</gene>
<dbReference type="GO" id="GO:0005829">
    <property type="term" value="C:cytosol"/>
    <property type="evidence" value="ECO:0007669"/>
    <property type="project" value="TreeGrafter"/>
</dbReference>
<evidence type="ECO:0000313" key="7">
    <source>
        <dbReference type="Proteomes" id="UP000032233"/>
    </source>
</evidence>
<feature type="domain" description="HTH lysR-type" evidence="5">
    <location>
        <begin position="1"/>
        <end position="43"/>
    </location>
</feature>
<dbReference type="Gene3D" id="3.40.190.290">
    <property type="match status" value="1"/>
</dbReference>
<dbReference type="Pfam" id="PF00126">
    <property type="entry name" value="HTH_1"/>
    <property type="match status" value="1"/>
</dbReference>
<dbReference type="EMBL" id="AZAC01000029">
    <property type="protein sequence ID" value="KIX12521.1"/>
    <property type="molecule type" value="Genomic_DNA"/>
</dbReference>
<dbReference type="InParanoid" id="A0A0D2JA27"/>
<keyword evidence="3" id="KW-0238">DNA-binding</keyword>
<evidence type="ECO:0000256" key="4">
    <source>
        <dbReference type="ARBA" id="ARBA00023163"/>
    </source>
</evidence>
<dbReference type="PROSITE" id="PS50931">
    <property type="entry name" value="HTH_LYSR"/>
    <property type="match status" value="1"/>
</dbReference>
<dbReference type="PRINTS" id="PR00039">
    <property type="entry name" value="HTHLYSR"/>
</dbReference>
<sequence>MNFSRAASKLNVTQPAVSTQVRLLEKDLGIKLFSRLGKKLILTEPGEVLLGYAKKIIQLEQLADKQMQQMRMVRRGTLKLGSARTYARHLLPPLLAGFQNRFPLVNIILREGSSKDMTNSLRNLEVEVALIAEAGGFRNIELEFYKSEDLVLILPRDHELAFKDEVPAQRLHNEPFIMREKGSGTRRVVANFFKRHRVIPKVVFEASNAEVIKEQVARGMGLSILTRSAVYKDVISRRFSMANLAGPRLKLEIFIAMRAGHELSQPARMFLALLKELKQSSPAPSSIKV</sequence>
<dbReference type="Gene3D" id="1.10.10.10">
    <property type="entry name" value="Winged helix-like DNA-binding domain superfamily/Winged helix DNA-binding domain"/>
    <property type="match status" value="1"/>
</dbReference>
<comment type="similarity">
    <text evidence="1">Belongs to the LysR transcriptional regulatory family.</text>
</comment>
<accession>A0A0D2JA27</accession>
<dbReference type="FunCoup" id="A0A0D2JA27">
    <property type="interactions" value="66"/>
</dbReference>
<evidence type="ECO:0000256" key="2">
    <source>
        <dbReference type="ARBA" id="ARBA00023015"/>
    </source>
</evidence>
<organism evidence="6 7">
    <name type="scientific">Dethiosulfatarculus sandiegensis</name>
    <dbReference type="NCBI Taxonomy" id="1429043"/>
    <lineage>
        <taxon>Bacteria</taxon>
        <taxon>Pseudomonadati</taxon>
        <taxon>Thermodesulfobacteriota</taxon>
        <taxon>Desulfarculia</taxon>
        <taxon>Desulfarculales</taxon>
        <taxon>Desulfarculaceae</taxon>
        <taxon>Dethiosulfatarculus</taxon>
    </lineage>
</organism>
<dbReference type="AlphaFoldDB" id="A0A0D2JA27"/>
<dbReference type="InterPro" id="IPR000847">
    <property type="entry name" value="LysR_HTH_N"/>
</dbReference>
<dbReference type="InterPro" id="IPR005119">
    <property type="entry name" value="LysR_subst-bd"/>
</dbReference>
<name>A0A0D2JA27_9BACT</name>
<proteinExistence type="inferred from homology"/>
<dbReference type="InterPro" id="IPR036388">
    <property type="entry name" value="WH-like_DNA-bd_sf"/>
</dbReference>
<dbReference type="STRING" id="1429043.X474_18125"/>
<dbReference type="PANTHER" id="PTHR30419:SF28">
    <property type="entry name" value="HTH-TYPE TRANSCRIPTIONAL REGULATOR BSDA"/>
    <property type="match status" value="1"/>
</dbReference>
<reference evidence="6 7" key="1">
    <citation type="submission" date="2013-11" db="EMBL/GenBank/DDBJ databases">
        <title>Metagenomic analysis of a methanogenic consortium involved in long chain n-alkane degradation.</title>
        <authorList>
            <person name="Davidova I.A."/>
            <person name="Callaghan A.V."/>
            <person name="Wawrik B."/>
            <person name="Pruitt S."/>
            <person name="Marks C."/>
            <person name="Duncan K.E."/>
            <person name="Suflita J.M."/>
        </authorList>
    </citation>
    <scope>NUCLEOTIDE SEQUENCE [LARGE SCALE GENOMIC DNA]</scope>
    <source>
        <strain evidence="6 7">SPR</strain>
    </source>
</reference>
<keyword evidence="4" id="KW-0804">Transcription</keyword>
<dbReference type="Pfam" id="PF03466">
    <property type="entry name" value="LysR_substrate"/>
    <property type="match status" value="1"/>
</dbReference>
<evidence type="ECO:0000313" key="6">
    <source>
        <dbReference type="EMBL" id="KIX12521.1"/>
    </source>
</evidence>
<comment type="caution">
    <text evidence="6">The sequence shown here is derived from an EMBL/GenBank/DDBJ whole genome shotgun (WGS) entry which is preliminary data.</text>
</comment>
<dbReference type="SUPFAM" id="SSF53850">
    <property type="entry name" value="Periplasmic binding protein-like II"/>
    <property type="match status" value="1"/>
</dbReference>
<dbReference type="SUPFAM" id="SSF46785">
    <property type="entry name" value="Winged helix' DNA-binding domain"/>
    <property type="match status" value="1"/>
</dbReference>
<dbReference type="Proteomes" id="UP000032233">
    <property type="component" value="Unassembled WGS sequence"/>
</dbReference>
<evidence type="ECO:0000256" key="3">
    <source>
        <dbReference type="ARBA" id="ARBA00023125"/>
    </source>
</evidence>
<dbReference type="PANTHER" id="PTHR30419">
    <property type="entry name" value="HTH-TYPE TRANSCRIPTIONAL REGULATOR YBHD"/>
    <property type="match status" value="1"/>
</dbReference>
<dbReference type="InterPro" id="IPR036390">
    <property type="entry name" value="WH_DNA-bd_sf"/>
</dbReference>
<dbReference type="InterPro" id="IPR050950">
    <property type="entry name" value="HTH-type_LysR_regulators"/>
</dbReference>
<protein>
    <recommendedName>
        <fullName evidence="5">HTH lysR-type domain-containing protein</fullName>
    </recommendedName>
</protein>
<keyword evidence="2" id="KW-0805">Transcription regulation</keyword>
<evidence type="ECO:0000256" key="1">
    <source>
        <dbReference type="ARBA" id="ARBA00009437"/>
    </source>
</evidence>
<evidence type="ECO:0000259" key="5">
    <source>
        <dbReference type="PROSITE" id="PS50931"/>
    </source>
</evidence>